<dbReference type="GO" id="GO:0042910">
    <property type="term" value="F:xenobiotic transmembrane transporter activity"/>
    <property type="evidence" value="ECO:0007669"/>
    <property type="project" value="InterPro"/>
</dbReference>
<accession>A0A078A9E4</accession>
<dbReference type="GO" id="GO:0015297">
    <property type="term" value="F:antiporter activity"/>
    <property type="evidence" value="ECO:0007669"/>
    <property type="project" value="InterPro"/>
</dbReference>
<dbReference type="OMA" id="FIMISAK"/>
<proteinExistence type="inferred from homology"/>
<organism evidence="4 5">
    <name type="scientific">Stylonychia lemnae</name>
    <name type="common">Ciliate</name>
    <dbReference type="NCBI Taxonomy" id="5949"/>
    <lineage>
        <taxon>Eukaryota</taxon>
        <taxon>Sar</taxon>
        <taxon>Alveolata</taxon>
        <taxon>Ciliophora</taxon>
        <taxon>Intramacronucleata</taxon>
        <taxon>Spirotrichea</taxon>
        <taxon>Stichotrichia</taxon>
        <taxon>Sporadotrichida</taxon>
        <taxon>Oxytrichidae</taxon>
        <taxon>Stylonychinae</taxon>
        <taxon>Stylonychia</taxon>
    </lineage>
</organism>
<feature type="signal peptide" evidence="3">
    <location>
        <begin position="1"/>
        <end position="17"/>
    </location>
</feature>
<dbReference type="AlphaFoldDB" id="A0A078A9E4"/>
<dbReference type="PANTHER" id="PTHR11206">
    <property type="entry name" value="MULTIDRUG RESISTANCE PROTEIN"/>
    <property type="match status" value="1"/>
</dbReference>
<reference evidence="4 5" key="1">
    <citation type="submission" date="2014-06" db="EMBL/GenBank/DDBJ databases">
        <authorList>
            <person name="Swart Estienne"/>
        </authorList>
    </citation>
    <scope>NUCLEOTIDE SEQUENCE [LARGE SCALE GENOMIC DNA]</scope>
    <source>
        <strain evidence="4 5">130c</strain>
    </source>
</reference>
<dbReference type="Proteomes" id="UP000039865">
    <property type="component" value="Unassembled WGS sequence"/>
</dbReference>
<feature type="chain" id="PRO_5001729307" evidence="3">
    <location>
        <begin position="18"/>
        <end position="124"/>
    </location>
</feature>
<dbReference type="Pfam" id="PF01554">
    <property type="entry name" value="MatE"/>
    <property type="match status" value="1"/>
</dbReference>
<keyword evidence="2" id="KW-1133">Transmembrane helix</keyword>
<dbReference type="InParanoid" id="A0A078A9E4"/>
<keyword evidence="3" id="KW-0732">Signal</keyword>
<protein>
    <submittedName>
        <fullName evidence="4">Na+-driven multidrug efflux pump</fullName>
    </submittedName>
</protein>
<keyword evidence="2" id="KW-0812">Transmembrane</keyword>
<evidence type="ECO:0000256" key="3">
    <source>
        <dbReference type="SAM" id="SignalP"/>
    </source>
</evidence>
<evidence type="ECO:0000256" key="2">
    <source>
        <dbReference type="SAM" id="Phobius"/>
    </source>
</evidence>
<gene>
    <name evidence="4" type="primary">Contig19579.g20761</name>
    <name evidence="4" type="ORF">STYLEM_6369</name>
</gene>
<feature type="transmembrane region" description="Helical" evidence="2">
    <location>
        <begin position="82"/>
        <end position="102"/>
    </location>
</feature>
<dbReference type="GO" id="GO:0016020">
    <property type="term" value="C:membrane"/>
    <property type="evidence" value="ECO:0007669"/>
    <property type="project" value="InterPro"/>
</dbReference>
<keyword evidence="2" id="KW-0472">Membrane</keyword>
<comment type="similarity">
    <text evidence="1">Belongs to the multi antimicrobial extrusion (MATE) (TC 2.A.66.1) family.</text>
</comment>
<feature type="transmembrane region" description="Helical" evidence="2">
    <location>
        <begin position="39"/>
        <end position="61"/>
    </location>
</feature>
<evidence type="ECO:0000313" key="5">
    <source>
        <dbReference type="Proteomes" id="UP000039865"/>
    </source>
</evidence>
<dbReference type="InterPro" id="IPR002528">
    <property type="entry name" value="MATE_fam"/>
</dbReference>
<evidence type="ECO:0000256" key="1">
    <source>
        <dbReference type="ARBA" id="ARBA00010199"/>
    </source>
</evidence>
<dbReference type="EMBL" id="CCKQ01006119">
    <property type="protein sequence ID" value="CDW77408.1"/>
    <property type="molecule type" value="Genomic_DNA"/>
</dbReference>
<feature type="transmembrane region" description="Helical" evidence="2">
    <location>
        <begin position="7"/>
        <end position="27"/>
    </location>
</feature>
<name>A0A078A9E4_STYLE</name>
<dbReference type="OrthoDB" id="2126698at2759"/>
<keyword evidence="5" id="KW-1185">Reference proteome</keyword>
<sequence>MAIPGMIASMSFALVEAMNLMFMGQFGDPALVAGVGLGNVYITIFGIITIGGINGILSTLVSQSYGQGNLYLCGVYLNRGRVIIVIAFIPIAFIMISAKYFFEFTGVQPNTAEQASLYICQKWL</sequence>
<evidence type="ECO:0000313" key="4">
    <source>
        <dbReference type="EMBL" id="CDW77408.1"/>
    </source>
</evidence>